<reference evidence="1 2" key="1">
    <citation type="submission" date="2016-10" db="EMBL/GenBank/DDBJ databases">
        <authorList>
            <person name="de Groot N.N."/>
        </authorList>
    </citation>
    <scope>NUCLEOTIDE SEQUENCE [LARGE SCALE GENOMIC DNA]</scope>
    <source>
        <strain>GEY</strain>
        <strain evidence="2">DSM 9560</strain>
    </source>
</reference>
<name>A0A1I2IJ51_9BACT</name>
<accession>A0A1I2IJ51</accession>
<gene>
    <name evidence="1" type="ORF">SAMN04488541_10332</name>
</gene>
<keyword evidence="2" id="KW-1185">Reference proteome</keyword>
<protein>
    <submittedName>
        <fullName evidence="1">Uncharacterized protein</fullName>
    </submittedName>
</protein>
<evidence type="ECO:0000313" key="2">
    <source>
        <dbReference type="Proteomes" id="UP000199513"/>
    </source>
</evidence>
<dbReference type="RefSeq" id="WP_091548579.1">
    <property type="nucleotide sequence ID" value="NZ_FONY01000033.1"/>
</dbReference>
<dbReference type="Proteomes" id="UP000199513">
    <property type="component" value="Unassembled WGS sequence"/>
</dbReference>
<proteinExistence type="predicted"/>
<dbReference type="STRING" id="1003.SAMN04488541_10332"/>
<evidence type="ECO:0000313" key="1">
    <source>
        <dbReference type="EMBL" id="SFF42264.1"/>
    </source>
</evidence>
<sequence length="170" mass="19703">MSDFLKFYEAKTGKSLIYVNTQNKVNNVDTNKFLALVEGFELQSDKETIIIKPQMYMAVLDDRFFKTYEKPKGIFAAHFIETNESINFYTINDKGYLPTNFKFKKDLSFTSNIFVGGFYDQRDRYFLFKESEDNIINMMNATCSCFNSRPSPICFNGHCLPGAQVQDVVM</sequence>
<dbReference type="EMBL" id="FONY01000033">
    <property type="protein sequence ID" value="SFF42264.1"/>
    <property type="molecule type" value="Genomic_DNA"/>
</dbReference>
<dbReference type="AlphaFoldDB" id="A0A1I2IJ51"/>
<organism evidence="1 2">
    <name type="scientific">Thermoflexibacter ruber</name>
    <dbReference type="NCBI Taxonomy" id="1003"/>
    <lineage>
        <taxon>Bacteria</taxon>
        <taxon>Pseudomonadati</taxon>
        <taxon>Bacteroidota</taxon>
        <taxon>Cytophagia</taxon>
        <taxon>Cytophagales</taxon>
        <taxon>Thermoflexibacteraceae</taxon>
        <taxon>Thermoflexibacter</taxon>
    </lineage>
</organism>